<feature type="transmembrane region" description="Helical" evidence="1">
    <location>
        <begin position="378"/>
        <end position="398"/>
    </location>
</feature>
<dbReference type="InterPro" id="IPR043130">
    <property type="entry name" value="CDP-OH_PTrfase_TM_dom"/>
</dbReference>
<feature type="transmembrane region" description="Helical" evidence="1">
    <location>
        <begin position="115"/>
        <end position="136"/>
    </location>
</feature>
<feature type="transmembrane region" description="Helical" evidence="1">
    <location>
        <begin position="239"/>
        <end position="263"/>
    </location>
</feature>
<feature type="transmembrane region" description="Helical" evidence="1">
    <location>
        <begin position="156"/>
        <end position="175"/>
    </location>
</feature>
<evidence type="ECO:0000313" key="3">
    <source>
        <dbReference type="Proteomes" id="UP000427769"/>
    </source>
</evidence>
<dbReference type="Gene3D" id="1.20.120.1760">
    <property type="match status" value="2"/>
</dbReference>
<evidence type="ECO:0000256" key="1">
    <source>
        <dbReference type="SAM" id="Phobius"/>
    </source>
</evidence>
<keyword evidence="1" id="KW-1133">Transmembrane helix</keyword>
<feature type="transmembrane region" description="Helical" evidence="1">
    <location>
        <begin position="195"/>
        <end position="218"/>
    </location>
</feature>
<keyword evidence="1" id="KW-0472">Membrane</keyword>
<feature type="transmembrane region" description="Helical" evidence="1">
    <location>
        <begin position="12"/>
        <end position="37"/>
    </location>
</feature>
<protein>
    <recommendedName>
        <fullName evidence="4">CDP-alcohol phosphatidyltransferase</fullName>
    </recommendedName>
</protein>
<proteinExistence type="predicted"/>
<feature type="transmembrane region" description="Helical" evidence="1">
    <location>
        <begin position="85"/>
        <end position="103"/>
    </location>
</feature>
<feature type="transmembrane region" description="Helical" evidence="1">
    <location>
        <begin position="448"/>
        <end position="473"/>
    </location>
</feature>
<dbReference type="InterPro" id="IPR000462">
    <property type="entry name" value="CDP-OH_P_trans"/>
</dbReference>
<name>A0A5K7Z0B7_9BACT</name>
<gene>
    <name evidence="2" type="ORF">DSCW_28290</name>
</gene>
<keyword evidence="1" id="KW-0812">Transmembrane</keyword>
<dbReference type="Proteomes" id="UP000427769">
    <property type="component" value="Chromosome"/>
</dbReference>
<keyword evidence="3" id="KW-1185">Reference proteome</keyword>
<accession>A0A5K7Z0B7</accession>
<feature type="transmembrane region" description="Helical" evidence="1">
    <location>
        <begin position="315"/>
        <end position="333"/>
    </location>
</feature>
<dbReference type="GO" id="GO:0008654">
    <property type="term" value="P:phospholipid biosynthetic process"/>
    <property type="evidence" value="ECO:0007669"/>
    <property type="project" value="InterPro"/>
</dbReference>
<dbReference type="Pfam" id="PF01066">
    <property type="entry name" value="CDP-OH_P_transf"/>
    <property type="match status" value="2"/>
</dbReference>
<dbReference type="GO" id="GO:0016020">
    <property type="term" value="C:membrane"/>
    <property type="evidence" value="ECO:0007669"/>
    <property type="project" value="InterPro"/>
</dbReference>
<dbReference type="EMBL" id="AP021875">
    <property type="protein sequence ID" value="BBO75412.1"/>
    <property type="molecule type" value="Genomic_DNA"/>
</dbReference>
<organism evidence="2 3">
    <name type="scientific">Desulfosarcina widdelii</name>
    <dbReference type="NCBI Taxonomy" id="947919"/>
    <lineage>
        <taxon>Bacteria</taxon>
        <taxon>Pseudomonadati</taxon>
        <taxon>Thermodesulfobacteriota</taxon>
        <taxon>Desulfobacteria</taxon>
        <taxon>Desulfobacterales</taxon>
        <taxon>Desulfosarcinaceae</taxon>
        <taxon>Desulfosarcina</taxon>
    </lineage>
</organism>
<feature type="transmembrane region" description="Helical" evidence="1">
    <location>
        <begin position="345"/>
        <end position="366"/>
    </location>
</feature>
<feature type="transmembrane region" description="Helical" evidence="1">
    <location>
        <begin position="405"/>
        <end position="428"/>
    </location>
</feature>
<sequence length="498" mass="55885">MTMTEKTQLPAKLAALLVYSRPVLVFGGMICALAVMWGRNPVIYTVGVSFLVLSMVFDLVDGWFSARFRPNAPLAPLADRLMDKLVYSIIFPVISAGMMWRLLVAHTDPTHGQLLHAIFVLVLCVTVLVRDSFASFMRGFAIRQGTEPENSEYNRLRTIVAAPVSALLYAYAFYIPEGPESWIYFRYSYLGNVSLRVLLFVEILFLVINLGSIAGYCRKYGTACLDELCFGDQVLRRKILAVFPNALTVMNAFMGLIAVFFAYQGRIRESYLMLMGAATFDKLDGALARRLGLTEPLPEETDEKKINMGSIMDDLADAISFCIVPAWIFYITLSQFGEGRFAHLPIGWIAVFYAFMGAVRLVYFTLDKTPIPGFFKGLPTPAAAMLVISPLVIFDQALALSSQRILFWGFFATGTMVFAGIIMNVYPIHYLHMGRTMSRHPWFGRVNLLLLTVSIFTPIFGQICLGYAILYLLSPLYTWRINPEEAARESRRKSMAEG</sequence>
<evidence type="ECO:0000313" key="2">
    <source>
        <dbReference type="EMBL" id="BBO75412.1"/>
    </source>
</evidence>
<feature type="transmembrane region" description="Helical" evidence="1">
    <location>
        <begin position="43"/>
        <end position="64"/>
    </location>
</feature>
<evidence type="ECO:0008006" key="4">
    <source>
        <dbReference type="Google" id="ProtNLM"/>
    </source>
</evidence>
<dbReference type="KEGG" id="dwd:DSCW_28290"/>
<reference evidence="2 3" key="1">
    <citation type="submission" date="2019-11" db="EMBL/GenBank/DDBJ databases">
        <title>Comparative genomics of hydrocarbon-degrading Desulfosarcina strains.</title>
        <authorList>
            <person name="Watanabe M."/>
            <person name="Kojima H."/>
            <person name="Fukui M."/>
        </authorList>
    </citation>
    <scope>NUCLEOTIDE SEQUENCE [LARGE SCALE GENOMIC DNA]</scope>
    <source>
        <strain evidence="2 3">PP31</strain>
    </source>
</reference>
<dbReference type="AlphaFoldDB" id="A0A5K7Z0B7"/>
<dbReference type="GO" id="GO:0016780">
    <property type="term" value="F:phosphotransferase activity, for other substituted phosphate groups"/>
    <property type="evidence" value="ECO:0007669"/>
    <property type="project" value="InterPro"/>
</dbReference>